<keyword evidence="2" id="KW-1185">Reference proteome</keyword>
<reference evidence="2" key="1">
    <citation type="submission" date="2015-01" db="EMBL/GenBank/DDBJ databases">
        <authorList>
            <person name="Paterson Steve"/>
        </authorList>
    </citation>
    <scope>NUCLEOTIDE SEQUENCE [LARGE SCALE GENOMIC DNA]</scope>
    <source>
        <strain evidence="2">OBR1</strain>
    </source>
</reference>
<dbReference type="EMBL" id="CGIG01000001">
    <property type="protein sequence ID" value="CPR13983.1"/>
    <property type="molecule type" value="Genomic_DNA"/>
</dbReference>
<dbReference type="Proteomes" id="UP000044377">
    <property type="component" value="Unassembled WGS sequence"/>
</dbReference>
<dbReference type="AlphaFoldDB" id="A0A0G4JQ19"/>
<name>A0A0G4JQ19_9GAMM</name>
<dbReference type="STRING" id="1109412.BN1221_00387c"/>
<gene>
    <name evidence="1" type="ORF">BN1221_00387c</name>
</gene>
<evidence type="ECO:0000313" key="2">
    <source>
        <dbReference type="Proteomes" id="UP000044377"/>
    </source>
</evidence>
<sequence length="41" mass="5072">MYTTYIKFDALKKPYFCGSMKWVFYNQMINIKFNINIIYYG</sequence>
<accession>A0A0G4JQ19</accession>
<evidence type="ECO:0000313" key="1">
    <source>
        <dbReference type="EMBL" id="CPR13983.1"/>
    </source>
</evidence>
<proteinExistence type="predicted"/>
<organism evidence="1 2">
    <name type="scientific">Brenneria goodwinii</name>
    <dbReference type="NCBI Taxonomy" id="1109412"/>
    <lineage>
        <taxon>Bacteria</taxon>
        <taxon>Pseudomonadati</taxon>
        <taxon>Pseudomonadota</taxon>
        <taxon>Gammaproteobacteria</taxon>
        <taxon>Enterobacterales</taxon>
        <taxon>Pectobacteriaceae</taxon>
        <taxon>Brenneria</taxon>
    </lineage>
</organism>
<protein>
    <submittedName>
        <fullName evidence="1">Uncharacterized protein</fullName>
    </submittedName>
</protein>